<dbReference type="InterPro" id="IPR029058">
    <property type="entry name" value="AB_hydrolase_fold"/>
</dbReference>
<dbReference type="eggNOG" id="ENOG502SH94">
    <property type="taxonomic scope" value="Eukaryota"/>
</dbReference>
<dbReference type="STRING" id="1173701.A0A066X817"/>
<keyword evidence="4" id="KW-0732">Signal</keyword>
<dbReference type="InterPro" id="IPR011118">
    <property type="entry name" value="Tannase/feruloyl_esterase"/>
</dbReference>
<dbReference type="GO" id="GO:0030600">
    <property type="term" value="F:feruloyl esterase activity"/>
    <property type="evidence" value="ECO:0007669"/>
    <property type="project" value="UniProtKB-ARBA"/>
</dbReference>
<dbReference type="Proteomes" id="UP000027238">
    <property type="component" value="Unassembled WGS sequence"/>
</dbReference>
<evidence type="ECO:0000256" key="2">
    <source>
        <dbReference type="ARBA" id="ARBA00022487"/>
    </source>
</evidence>
<dbReference type="SUPFAM" id="SSF53474">
    <property type="entry name" value="alpha/beta-Hydrolases"/>
    <property type="match status" value="1"/>
</dbReference>
<evidence type="ECO:0000256" key="4">
    <source>
        <dbReference type="ARBA" id="ARBA00022729"/>
    </source>
</evidence>
<gene>
    <name evidence="9" type="ORF">CSUB01_10948</name>
</gene>
<organism evidence="9 10">
    <name type="scientific">Colletotrichum sublineola</name>
    <name type="common">Sorghum anthracnose fungus</name>
    <dbReference type="NCBI Taxonomy" id="1173701"/>
    <lineage>
        <taxon>Eukaryota</taxon>
        <taxon>Fungi</taxon>
        <taxon>Dikarya</taxon>
        <taxon>Ascomycota</taxon>
        <taxon>Pezizomycotina</taxon>
        <taxon>Sordariomycetes</taxon>
        <taxon>Hypocreomycetidae</taxon>
        <taxon>Glomerellales</taxon>
        <taxon>Glomerellaceae</taxon>
        <taxon>Colletotrichum</taxon>
        <taxon>Colletotrichum graminicola species complex</taxon>
    </lineage>
</organism>
<evidence type="ECO:0000256" key="3">
    <source>
        <dbReference type="ARBA" id="ARBA00022723"/>
    </source>
</evidence>
<dbReference type="PANTHER" id="PTHR33938:SF13">
    <property type="entry name" value="CARBOXYLIC ESTER HYDROLASE"/>
    <property type="match status" value="1"/>
</dbReference>
<dbReference type="AlphaFoldDB" id="A0A066X817"/>
<evidence type="ECO:0000313" key="9">
    <source>
        <dbReference type="EMBL" id="KDN65283.1"/>
    </source>
</evidence>
<evidence type="ECO:0000256" key="1">
    <source>
        <dbReference type="ARBA" id="ARBA00006249"/>
    </source>
</evidence>
<evidence type="ECO:0000313" key="10">
    <source>
        <dbReference type="Proteomes" id="UP000027238"/>
    </source>
</evidence>
<keyword evidence="2" id="KW-0719">Serine esterase</keyword>
<reference evidence="10" key="1">
    <citation type="journal article" date="2014" name="Genome Announc.">
        <title>Draft genome sequence of Colletotrichum sublineola, a destructive pathogen of cultivated sorghum.</title>
        <authorList>
            <person name="Baroncelli R."/>
            <person name="Sanz-Martin J.M."/>
            <person name="Rech G.E."/>
            <person name="Sukno S.A."/>
            <person name="Thon M.R."/>
        </authorList>
    </citation>
    <scope>NUCLEOTIDE SEQUENCE [LARGE SCALE GENOMIC DNA]</scope>
    <source>
        <strain evidence="10">TX430BB</strain>
    </source>
</reference>
<keyword evidence="10" id="KW-1185">Reference proteome</keyword>
<dbReference type="Pfam" id="PF07519">
    <property type="entry name" value="Tannase"/>
    <property type="match status" value="1"/>
</dbReference>
<keyword evidence="6" id="KW-0106">Calcium</keyword>
<sequence length="530" mass="55430">MALSLSKSCVSSVFSPSIFGAEILGLEASLVTNYGGPAPTAGLEGPAFCNVTVTYTHPGQHDSIILETWLPVAWNQRLMAVGGGGYAAGRLDYGYETMYGGIAQGYAAITTDAGLGYAQEPSPWALNSPGNVNLYNLQNLGSVSLNDGTMIGRSLIKSFYGQEPTYSYWIGCSQGGRQGLILAQRYPDLYDGIVAGAPAASTVLTSSMFWPQQIMNELGEYPYPCEFDAIVKAAISACDGLDGVVDGVISDADGCLGAFDPFSVVGTSTACAQVDGAEKTVTEAAAVVANATWHGMVTADGETKYPGLPPGADLSGNLLGLGGLAATVCGEDGCAGAPSVLASSWIRLFLARNPAFEFANLTRKEFDTLVRAGEQYSSLLESVDPDLRAFKAAGGKMVTYHGLADGTIPPAATENYYKAVSDISPDVRDFYRYFEAPGLAHCFGGATSAPAGLFEQLRVWVENGTAPEHTPVSVAVGNATHERILCSYPQTATYSSDCGDASKAECWSCSGGPAVSLRGRRAASRSWHGI</sequence>
<comment type="caution">
    <text evidence="9">The sequence shown here is derived from an EMBL/GenBank/DDBJ whole genome shotgun (WGS) entry which is preliminary data.</text>
</comment>
<evidence type="ECO:0000256" key="5">
    <source>
        <dbReference type="ARBA" id="ARBA00022801"/>
    </source>
</evidence>
<comment type="similarity">
    <text evidence="1 8">Belongs to the tannase family.</text>
</comment>
<dbReference type="GO" id="GO:0046872">
    <property type="term" value="F:metal ion binding"/>
    <property type="evidence" value="ECO:0007669"/>
    <property type="project" value="UniProtKB-KW"/>
</dbReference>
<dbReference type="OrthoDB" id="3039123at2759"/>
<keyword evidence="5 8" id="KW-0378">Hydrolase</keyword>
<protein>
    <recommendedName>
        <fullName evidence="8">Carboxylic ester hydrolase</fullName>
        <ecNumber evidence="8">3.1.1.-</ecNumber>
    </recommendedName>
</protein>
<dbReference type="HOGENOM" id="CLU_014819_3_2_1"/>
<keyword evidence="3" id="KW-0479">Metal-binding</keyword>
<dbReference type="EC" id="3.1.1.-" evidence="8"/>
<dbReference type="Gene3D" id="3.40.50.1820">
    <property type="entry name" value="alpha/beta hydrolase"/>
    <property type="match status" value="1"/>
</dbReference>
<accession>A0A066X817</accession>
<evidence type="ECO:0000256" key="8">
    <source>
        <dbReference type="RuleBase" id="RU361238"/>
    </source>
</evidence>
<evidence type="ECO:0000256" key="6">
    <source>
        <dbReference type="ARBA" id="ARBA00022837"/>
    </source>
</evidence>
<dbReference type="OMA" id="ELGEYPY"/>
<proteinExistence type="inferred from homology"/>
<dbReference type="EMBL" id="JMSE01001048">
    <property type="protein sequence ID" value="KDN65283.1"/>
    <property type="molecule type" value="Genomic_DNA"/>
</dbReference>
<dbReference type="PANTHER" id="PTHR33938">
    <property type="entry name" value="FERULOYL ESTERASE B-RELATED"/>
    <property type="match status" value="1"/>
</dbReference>
<keyword evidence="7" id="KW-1015">Disulfide bond</keyword>
<evidence type="ECO:0000256" key="7">
    <source>
        <dbReference type="ARBA" id="ARBA00023157"/>
    </source>
</evidence>
<name>A0A066X817_COLSU</name>